<protein>
    <submittedName>
        <fullName evidence="1">BrnA antitoxin family protein</fullName>
    </submittedName>
</protein>
<comment type="caution">
    <text evidence="1">The sequence shown here is derived from an EMBL/GenBank/DDBJ whole genome shotgun (WGS) entry which is preliminary data.</text>
</comment>
<proteinExistence type="predicted"/>
<dbReference type="InterPro" id="IPR025528">
    <property type="entry name" value="BrnA_antitoxin"/>
</dbReference>
<evidence type="ECO:0000313" key="1">
    <source>
        <dbReference type="EMBL" id="MYC93436.1"/>
    </source>
</evidence>
<gene>
    <name evidence="1" type="ORF">F4X14_00565</name>
</gene>
<name>A0A6B1D1H0_9CHLR</name>
<accession>A0A6B1D1H0</accession>
<organism evidence="1">
    <name type="scientific">Caldilineaceae bacterium SB0661_bin_32</name>
    <dbReference type="NCBI Taxonomy" id="2605255"/>
    <lineage>
        <taxon>Bacteria</taxon>
        <taxon>Bacillati</taxon>
        <taxon>Chloroflexota</taxon>
        <taxon>Caldilineae</taxon>
        <taxon>Caldilineales</taxon>
        <taxon>Caldilineaceae</taxon>
    </lineage>
</organism>
<sequence length="44" mass="5187">MTPRLDADLIAWFKARAEGGRGCQTDINRALRRHVERCEREMTR</sequence>
<dbReference type="AlphaFoldDB" id="A0A6B1D1H0"/>
<dbReference type="EMBL" id="VXMH01000005">
    <property type="protein sequence ID" value="MYC93436.1"/>
    <property type="molecule type" value="Genomic_DNA"/>
</dbReference>
<dbReference type="Pfam" id="PF14384">
    <property type="entry name" value="BrnA_antitoxin"/>
    <property type="match status" value="1"/>
</dbReference>
<reference evidence="1" key="1">
    <citation type="submission" date="2019-09" db="EMBL/GenBank/DDBJ databases">
        <title>Characterisation of the sponge microbiome using genome-centric metagenomics.</title>
        <authorList>
            <person name="Engelberts J.P."/>
            <person name="Robbins S.J."/>
            <person name="De Goeij J.M."/>
            <person name="Aranda M."/>
            <person name="Bell S.C."/>
            <person name="Webster N.S."/>
        </authorList>
    </citation>
    <scope>NUCLEOTIDE SEQUENCE</scope>
    <source>
        <strain evidence="1">SB0661_bin_32</strain>
    </source>
</reference>